<gene>
    <name evidence="1" type="ORF">ACFPIK_04135</name>
</gene>
<dbReference type="EMBL" id="JBHSKS010000002">
    <property type="protein sequence ID" value="MFC5190942.1"/>
    <property type="molecule type" value="Genomic_DNA"/>
</dbReference>
<dbReference type="Proteomes" id="UP001596163">
    <property type="component" value="Unassembled WGS sequence"/>
</dbReference>
<reference evidence="2" key="1">
    <citation type="journal article" date="2019" name="Int. J. Syst. Evol. Microbiol.">
        <title>The Global Catalogue of Microorganisms (GCM) 10K type strain sequencing project: providing services to taxonomists for standard genome sequencing and annotation.</title>
        <authorList>
            <consortium name="The Broad Institute Genomics Platform"/>
            <consortium name="The Broad Institute Genome Sequencing Center for Infectious Disease"/>
            <person name="Wu L."/>
            <person name="Ma J."/>
        </authorList>
    </citation>
    <scope>NUCLEOTIDE SEQUENCE [LARGE SCALE GENOMIC DNA]</scope>
    <source>
        <strain evidence="2">CGMCC 1.7030</strain>
    </source>
</reference>
<organism evidence="1 2">
    <name type="scientific">Algoriphagus aquatilis</name>
    <dbReference type="NCBI Taxonomy" id="490186"/>
    <lineage>
        <taxon>Bacteria</taxon>
        <taxon>Pseudomonadati</taxon>
        <taxon>Bacteroidota</taxon>
        <taxon>Cytophagia</taxon>
        <taxon>Cytophagales</taxon>
        <taxon>Cyclobacteriaceae</taxon>
        <taxon>Algoriphagus</taxon>
    </lineage>
</organism>
<comment type="caution">
    <text evidence="1">The sequence shown here is derived from an EMBL/GenBank/DDBJ whole genome shotgun (WGS) entry which is preliminary data.</text>
</comment>
<accession>A0ABW0BT67</accession>
<evidence type="ECO:0000313" key="2">
    <source>
        <dbReference type="Proteomes" id="UP001596163"/>
    </source>
</evidence>
<name>A0ABW0BT67_9BACT</name>
<evidence type="ECO:0008006" key="3">
    <source>
        <dbReference type="Google" id="ProtNLM"/>
    </source>
</evidence>
<evidence type="ECO:0000313" key="1">
    <source>
        <dbReference type="EMBL" id="MFC5190942.1"/>
    </source>
</evidence>
<dbReference type="RefSeq" id="WP_377912506.1">
    <property type="nucleotide sequence ID" value="NZ_JBHSKS010000002.1"/>
</dbReference>
<sequence>MNKILPLSTEYITPSRSIEILTLINQKKSKLIYIYNYEGTHFRFFESLLSLIAFFEQGIEPKISFLSEQELDKFLEGFGLGELSTELNIKLNYRYRDAGNYKRFGSVIFSNLNRLSIEKATKLIQEKLISEEFFVPKNWNLPKLHFHHYDSELDHDYHEFESWELTEEAATDQRDARVFLNKIKKGL</sequence>
<proteinExistence type="predicted"/>
<protein>
    <recommendedName>
        <fullName evidence="3">DUF4375 domain-containing protein</fullName>
    </recommendedName>
</protein>
<keyword evidence="2" id="KW-1185">Reference proteome</keyword>